<dbReference type="RefSeq" id="WP_344683294.1">
    <property type="nucleotide sequence ID" value="NZ_BAAAVT010000020.1"/>
</dbReference>
<feature type="compositionally biased region" description="Acidic residues" evidence="1">
    <location>
        <begin position="22"/>
        <end position="33"/>
    </location>
</feature>
<dbReference type="InterPro" id="IPR008972">
    <property type="entry name" value="Cupredoxin"/>
</dbReference>
<sequence>MSTTLAVLAATGLLLVGCQGDEPTDDQGAEEEADSPRPGYGAPREAEEEADGADDGDSAATPVHLTITDHEFDVPDTVAPGAEITVTNHDGEAHTVTSDESGIFDVAVGAGETVTFAAPEEPGDYSLHCTPHPSMTATLVVE</sequence>
<evidence type="ECO:0000313" key="4">
    <source>
        <dbReference type="Proteomes" id="UP001500236"/>
    </source>
</evidence>
<dbReference type="PANTHER" id="PTHR36507:SF1">
    <property type="entry name" value="BLL1555 PROTEIN"/>
    <property type="match status" value="1"/>
</dbReference>
<gene>
    <name evidence="3" type="ORF">GCM10010529_27130</name>
</gene>
<comment type="caution">
    <text evidence="3">The sequence shown here is derived from an EMBL/GenBank/DDBJ whole genome shotgun (WGS) entry which is preliminary data.</text>
</comment>
<feature type="compositionally biased region" description="Acidic residues" evidence="1">
    <location>
        <begin position="46"/>
        <end position="57"/>
    </location>
</feature>
<dbReference type="Gene3D" id="2.60.40.420">
    <property type="entry name" value="Cupredoxins - blue copper proteins"/>
    <property type="match status" value="1"/>
</dbReference>
<dbReference type="PANTHER" id="PTHR36507">
    <property type="entry name" value="BLL1555 PROTEIN"/>
    <property type="match status" value="1"/>
</dbReference>
<dbReference type="SUPFAM" id="SSF49503">
    <property type="entry name" value="Cupredoxins"/>
    <property type="match status" value="1"/>
</dbReference>
<evidence type="ECO:0000313" key="3">
    <source>
        <dbReference type="EMBL" id="GAA3073780.1"/>
    </source>
</evidence>
<dbReference type="Proteomes" id="UP001500236">
    <property type="component" value="Unassembled WGS sequence"/>
</dbReference>
<dbReference type="InterPro" id="IPR052721">
    <property type="entry name" value="ET_Amicyanin"/>
</dbReference>
<keyword evidence="4" id="KW-1185">Reference proteome</keyword>
<feature type="domain" description="EfeO-type cupredoxin-like" evidence="2">
    <location>
        <begin position="58"/>
        <end position="141"/>
    </location>
</feature>
<proteinExistence type="predicted"/>
<feature type="region of interest" description="Disordered" evidence="1">
    <location>
        <begin position="17"/>
        <end position="62"/>
    </location>
</feature>
<name>A0ABP6M5E9_9MICC</name>
<dbReference type="InterPro" id="IPR028096">
    <property type="entry name" value="EfeO_Cupredoxin"/>
</dbReference>
<dbReference type="Pfam" id="PF13473">
    <property type="entry name" value="Cupredoxin_1"/>
    <property type="match status" value="1"/>
</dbReference>
<organism evidence="3 4">
    <name type="scientific">Nesterenkonia aethiopica</name>
    <dbReference type="NCBI Taxonomy" id="269144"/>
    <lineage>
        <taxon>Bacteria</taxon>
        <taxon>Bacillati</taxon>
        <taxon>Actinomycetota</taxon>
        <taxon>Actinomycetes</taxon>
        <taxon>Micrococcales</taxon>
        <taxon>Micrococcaceae</taxon>
        <taxon>Nesterenkonia</taxon>
    </lineage>
</organism>
<protein>
    <recommendedName>
        <fullName evidence="2">EfeO-type cupredoxin-like domain-containing protein</fullName>
    </recommendedName>
</protein>
<accession>A0ABP6M5E9</accession>
<evidence type="ECO:0000256" key="1">
    <source>
        <dbReference type="SAM" id="MobiDB-lite"/>
    </source>
</evidence>
<evidence type="ECO:0000259" key="2">
    <source>
        <dbReference type="Pfam" id="PF13473"/>
    </source>
</evidence>
<reference evidence="4" key="1">
    <citation type="journal article" date="2019" name="Int. J. Syst. Evol. Microbiol.">
        <title>The Global Catalogue of Microorganisms (GCM) 10K type strain sequencing project: providing services to taxonomists for standard genome sequencing and annotation.</title>
        <authorList>
            <consortium name="The Broad Institute Genomics Platform"/>
            <consortium name="The Broad Institute Genome Sequencing Center for Infectious Disease"/>
            <person name="Wu L."/>
            <person name="Ma J."/>
        </authorList>
    </citation>
    <scope>NUCLEOTIDE SEQUENCE [LARGE SCALE GENOMIC DNA]</scope>
    <source>
        <strain evidence="4">JCM 14309</strain>
    </source>
</reference>
<dbReference type="EMBL" id="BAAAVT010000020">
    <property type="protein sequence ID" value="GAA3073780.1"/>
    <property type="molecule type" value="Genomic_DNA"/>
</dbReference>